<sequence>MGHPLPTPRSDAEEYAAAQLQVLDDIRGLLRDVRDRLPERPAAQVGGRVELREPVPAPSPGGEEAAPQAKPATNSAPGKSAAATAGPTRPGRARRKTTPNKESS</sequence>
<accession>A0A7W7D8H1</accession>
<proteinExistence type="predicted"/>
<evidence type="ECO:0000313" key="3">
    <source>
        <dbReference type="Proteomes" id="UP000542210"/>
    </source>
</evidence>
<organism evidence="2 3">
    <name type="scientific">Sphaerisporangium siamense</name>
    <dbReference type="NCBI Taxonomy" id="795645"/>
    <lineage>
        <taxon>Bacteria</taxon>
        <taxon>Bacillati</taxon>
        <taxon>Actinomycetota</taxon>
        <taxon>Actinomycetes</taxon>
        <taxon>Streptosporangiales</taxon>
        <taxon>Streptosporangiaceae</taxon>
        <taxon>Sphaerisporangium</taxon>
    </lineage>
</organism>
<gene>
    <name evidence="2" type="ORF">BJ982_003783</name>
</gene>
<dbReference type="RefSeq" id="WP_184881858.1">
    <property type="nucleotide sequence ID" value="NZ_BOOV01000026.1"/>
</dbReference>
<dbReference type="AlphaFoldDB" id="A0A7W7D8H1"/>
<evidence type="ECO:0000256" key="1">
    <source>
        <dbReference type="SAM" id="MobiDB-lite"/>
    </source>
</evidence>
<dbReference type="EMBL" id="JACHND010000001">
    <property type="protein sequence ID" value="MBB4702239.1"/>
    <property type="molecule type" value="Genomic_DNA"/>
</dbReference>
<reference evidence="2 3" key="1">
    <citation type="submission" date="2020-08" db="EMBL/GenBank/DDBJ databases">
        <title>Sequencing the genomes of 1000 actinobacteria strains.</title>
        <authorList>
            <person name="Klenk H.-P."/>
        </authorList>
    </citation>
    <scope>NUCLEOTIDE SEQUENCE [LARGE SCALE GENOMIC DNA]</scope>
    <source>
        <strain evidence="2 3">DSM 45784</strain>
    </source>
</reference>
<protein>
    <submittedName>
        <fullName evidence="2">Uncharacterized protein</fullName>
    </submittedName>
</protein>
<dbReference type="Proteomes" id="UP000542210">
    <property type="component" value="Unassembled WGS sequence"/>
</dbReference>
<name>A0A7W7D8H1_9ACTN</name>
<comment type="caution">
    <text evidence="2">The sequence shown here is derived from an EMBL/GenBank/DDBJ whole genome shotgun (WGS) entry which is preliminary data.</text>
</comment>
<evidence type="ECO:0000313" key="2">
    <source>
        <dbReference type="EMBL" id="MBB4702239.1"/>
    </source>
</evidence>
<feature type="region of interest" description="Disordered" evidence="1">
    <location>
        <begin position="38"/>
        <end position="104"/>
    </location>
</feature>
<keyword evidence="3" id="KW-1185">Reference proteome</keyword>